<reference evidence="2 3" key="1">
    <citation type="submission" date="2019-11" db="EMBL/GenBank/DDBJ databases">
        <title>Nocardia sp. nov. CT2-14 isolated from soil.</title>
        <authorList>
            <person name="Kanchanasin P."/>
            <person name="Tanasupawat S."/>
            <person name="Yuki M."/>
            <person name="Kudo T."/>
        </authorList>
    </citation>
    <scope>NUCLEOTIDE SEQUENCE [LARGE SCALE GENOMIC DNA]</scope>
    <source>
        <strain evidence="2 3">CT2-14</strain>
    </source>
</reference>
<dbReference type="RefSeq" id="WP_154790952.1">
    <property type="nucleotide sequence ID" value="NZ_WMBB01000015.1"/>
</dbReference>
<sequence length="102" mass="10110">MRKILPSTLLAASAVGALLVLPAGTANALSPACSAVNDVLSNVHALGPNKQLQQDVANQLLAIDASGAEKDAITNYANALTNGDAASIGTATTILNGVCNQG</sequence>
<organism evidence="2 3">
    <name type="scientific">Nocardia aurantiaca</name>
    <dbReference type="NCBI Taxonomy" id="2675850"/>
    <lineage>
        <taxon>Bacteria</taxon>
        <taxon>Bacillati</taxon>
        <taxon>Actinomycetota</taxon>
        <taxon>Actinomycetes</taxon>
        <taxon>Mycobacteriales</taxon>
        <taxon>Nocardiaceae</taxon>
        <taxon>Nocardia</taxon>
    </lineage>
</organism>
<keyword evidence="1" id="KW-0732">Signal</keyword>
<accession>A0A6I3L8C4</accession>
<feature type="signal peptide" evidence="1">
    <location>
        <begin position="1"/>
        <end position="28"/>
    </location>
</feature>
<keyword evidence="3" id="KW-1185">Reference proteome</keyword>
<gene>
    <name evidence="2" type="ORF">GLP40_27660</name>
</gene>
<evidence type="ECO:0000313" key="2">
    <source>
        <dbReference type="EMBL" id="MTE16526.1"/>
    </source>
</evidence>
<evidence type="ECO:0008006" key="4">
    <source>
        <dbReference type="Google" id="ProtNLM"/>
    </source>
</evidence>
<comment type="caution">
    <text evidence="2">The sequence shown here is derived from an EMBL/GenBank/DDBJ whole genome shotgun (WGS) entry which is preliminary data.</text>
</comment>
<dbReference type="Proteomes" id="UP000432464">
    <property type="component" value="Unassembled WGS sequence"/>
</dbReference>
<protein>
    <recommendedName>
        <fullName evidence="4">Hemophore-related protein</fullName>
    </recommendedName>
</protein>
<dbReference type="AlphaFoldDB" id="A0A6I3L8C4"/>
<feature type="chain" id="PRO_5026009196" description="Hemophore-related protein" evidence="1">
    <location>
        <begin position="29"/>
        <end position="102"/>
    </location>
</feature>
<name>A0A6I3L8C4_9NOCA</name>
<dbReference type="EMBL" id="WMBB01000015">
    <property type="protein sequence ID" value="MTE16526.1"/>
    <property type="molecule type" value="Genomic_DNA"/>
</dbReference>
<evidence type="ECO:0000256" key="1">
    <source>
        <dbReference type="SAM" id="SignalP"/>
    </source>
</evidence>
<proteinExistence type="predicted"/>
<evidence type="ECO:0000313" key="3">
    <source>
        <dbReference type="Proteomes" id="UP000432464"/>
    </source>
</evidence>